<evidence type="ECO:0000256" key="4">
    <source>
        <dbReference type="ARBA" id="ARBA00022525"/>
    </source>
</evidence>
<dbReference type="InterPro" id="IPR033899">
    <property type="entry name" value="CXC_Chemokine_domain"/>
</dbReference>
<dbReference type="Gene3D" id="2.40.50.40">
    <property type="match status" value="1"/>
</dbReference>
<name>A0A6J0J7Q3_9PASS</name>
<dbReference type="CDD" id="cd00273">
    <property type="entry name" value="Chemokine_CXC"/>
    <property type="match status" value="1"/>
</dbReference>
<evidence type="ECO:0000313" key="8">
    <source>
        <dbReference type="Proteomes" id="UP000504624"/>
    </source>
</evidence>
<dbReference type="RefSeq" id="XP_017694967.1">
    <property type="nucleotide sequence ID" value="XM_017839478.1"/>
</dbReference>
<protein>
    <submittedName>
        <fullName evidence="9">Interleukin-8-like</fullName>
    </submittedName>
</protein>
<comment type="similarity">
    <text evidence="2">Belongs to the intercrine alpha (chemokine CxC) family.</text>
</comment>
<dbReference type="FunFam" id="2.40.50.40:FF:000004">
    <property type="entry name" value="C-X-C motif chemokine"/>
    <property type="match status" value="1"/>
</dbReference>
<comment type="subcellular location">
    <subcellularLocation>
        <location evidence="1">Secreted</location>
    </subcellularLocation>
</comment>
<keyword evidence="8" id="KW-1185">Reference proteome</keyword>
<dbReference type="GeneID" id="108509878"/>
<evidence type="ECO:0000256" key="1">
    <source>
        <dbReference type="ARBA" id="ARBA00004613"/>
    </source>
</evidence>
<dbReference type="SUPFAM" id="SSF54117">
    <property type="entry name" value="Interleukin 8-like chemokines"/>
    <property type="match status" value="1"/>
</dbReference>
<gene>
    <name evidence="9" type="primary">LOC108509878</name>
</gene>
<evidence type="ECO:0000256" key="3">
    <source>
        <dbReference type="ARBA" id="ARBA00022514"/>
    </source>
</evidence>
<evidence type="ECO:0000313" key="9">
    <source>
        <dbReference type="RefSeq" id="XP_017694967.1"/>
    </source>
</evidence>
<dbReference type="GO" id="GO:0006952">
    <property type="term" value="P:defense response"/>
    <property type="evidence" value="ECO:0007669"/>
    <property type="project" value="InterPro"/>
</dbReference>
<dbReference type="PANTHER" id="PTHR12015:SF198">
    <property type="entry name" value="PLATELET BASIC PROTEIN"/>
    <property type="match status" value="1"/>
</dbReference>
<evidence type="ECO:0000256" key="6">
    <source>
        <dbReference type="SAM" id="SignalP"/>
    </source>
</evidence>
<dbReference type="Pfam" id="PF00048">
    <property type="entry name" value="IL8"/>
    <property type="match status" value="1"/>
</dbReference>
<feature type="signal peptide" evidence="6">
    <location>
        <begin position="1"/>
        <end position="22"/>
    </location>
</feature>
<reference evidence="9" key="1">
    <citation type="submission" date="2025-08" db="UniProtKB">
        <authorList>
            <consortium name="RefSeq"/>
        </authorList>
    </citation>
    <scope>IDENTIFICATION</scope>
</reference>
<dbReference type="OrthoDB" id="9937393at2759"/>
<feature type="domain" description="Chemokine interleukin-8-like" evidence="7">
    <location>
        <begin position="32"/>
        <end position="93"/>
    </location>
</feature>
<dbReference type="Proteomes" id="UP000504624">
    <property type="component" value="Unplaced"/>
</dbReference>
<organism evidence="8 9">
    <name type="scientific">Lepidothrix coronata</name>
    <name type="common">blue-crowned manakin</name>
    <dbReference type="NCBI Taxonomy" id="321398"/>
    <lineage>
        <taxon>Eukaryota</taxon>
        <taxon>Metazoa</taxon>
        <taxon>Chordata</taxon>
        <taxon>Craniata</taxon>
        <taxon>Vertebrata</taxon>
        <taxon>Euteleostomi</taxon>
        <taxon>Archelosauria</taxon>
        <taxon>Archosauria</taxon>
        <taxon>Dinosauria</taxon>
        <taxon>Saurischia</taxon>
        <taxon>Theropoda</taxon>
        <taxon>Coelurosauria</taxon>
        <taxon>Aves</taxon>
        <taxon>Neognathae</taxon>
        <taxon>Neoaves</taxon>
        <taxon>Telluraves</taxon>
        <taxon>Australaves</taxon>
        <taxon>Passeriformes</taxon>
        <taxon>Pipridae</taxon>
        <taxon>Lepidothrix</taxon>
    </lineage>
</organism>
<dbReference type="InterPro" id="IPR039809">
    <property type="entry name" value="Chemokine_b/g/d"/>
</dbReference>
<feature type="chain" id="PRO_5041381132" evidence="6">
    <location>
        <begin position="23"/>
        <end position="120"/>
    </location>
</feature>
<dbReference type="AlphaFoldDB" id="A0A6J0J7Q3"/>
<evidence type="ECO:0000259" key="7">
    <source>
        <dbReference type="SMART" id="SM00199"/>
    </source>
</evidence>
<dbReference type="SMART" id="SM00199">
    <property type="entry name" value="SCY"/>
    <property type="match status" value="1"/>
</dbReference>
<accession>A0A6J0J7Q3</accession>
<dbReference type="GO" id="GO:0008009">
    <property type="term" value="F:chemokine activity"/>
    <property type="evidence" value="ECO:0007669"/>
    <property type="project" value="InterPro"/>
</dbReference>
<keyword evidence="4" id="KW-0964">Secreted</keyword>
<keyword evidence="6" id="KW-0732">Signal</keyword>
<dbReference type="InterPro" id="IPR001811">
    <property type="entry name" value="Chemokine_IL8-like_dom"/>
</dbReference>
<evidence type="ECO:0000256" key="5">
    <source>
        <dbReference type="SAM" id="MobiDB-lite"/>
    </source>
</evidence>
<dbReference type="PANTHER" id="PTHR12015">
    <property type="entry name" value="SMALL INDUCIBLE CYTOKINE A"/>
    <property type="match status" value="1"/>
</dbReference>
<feature type="region of interest" description="Disordered" evidence="5">
    <location>
        <begin position="101"/>
        <end position="120"/>
    </location>
</feature>
<proteinExistence type="inferred from homology"/>
<dbReference type="GO" id="GO:0005615">
    <property type="term" value="C:extracellular space"/>
    <property type="evidence" value="ECO:0007669"/>
    <property type="project" value="UniProtKB-KW"/>
</dbReference>
<dbReference type="GO" id="GO:0006955">
    <property type="term" value="P:immune response"/>
    <property type="evidence" value="ECO:0007669"/>
    <property type="project" value="InterPro"/>
</dbReference>
<dbReference type="PRINTS" id="PR00436">
    <property type="entry name" value="INTERLEUKIN8"/>
</dbReference>
<evidence type="ECO:0000256" key="2">
    <source>
        <dbReference type="ARBA" id="ARBA00010665"/>
    </source>
</evidence>
<keyword evidence="3" id="KW-0202">Cytokine</keyword>
<dbReference type="InterPro" id="IPR036048">
    <property type="entry name" value="Interleukin_8-like_sf"/>
</dbReference>
<dbReference type="InterPro" id="IPR001089">
    <property type="entry name" value="Chemokine_CXC"/>
</dbReference>
<sequence>MDGKAVAVALVLYLVSMAGSEGKALEKTNEKGSQCQCLSTHSTFIPPKTVQDVRLSQRGPHCKNVEIIATLKDSREVCLEPTAPWVRLTVKALLARARDNTEPLVREKSRKNTPWSSSRI</sequence>
<dbReference type="PRINTS" id="PR00437">
    <property type="entry name" value="SMALLCYTKCXC"/>
</dbReference>